<dbReference type="EMBL" id="CP159218">
    <property type="protein sequence ID" value="XCG64919.1"/>
    <property type="molecule type" value="Genomic_DNA"/>
</dbReference>
<feature type="binding site" evidence="11">
    <location>
        <begin position="63"/>
        <end position="64"/>
    </location>
    <ligand>
        <name>beta-D-galactose</name>
        <dbReference type="ChEBI" id="CHEBI:27667"/>
    </ligand>
</feature>
<protein>
    <recommendedName>
        <fullName evidence="5 8">Aldose 1-epimerase</fullName>
        <ecNumber evidence="4 8">5.1.3.3</ecNumber>
    </recommendedName>
</protein>
<evidence type="ECO:0000256" key="11">
    <source>
        <dbReference type="PIRSR" id="PIRSR005096-3"/>
    </source>
</evidence>
<reference evidence="12" key="1">
    <citation type="submission" date="2024-05" db="EMBL/GenBank/DDBJ databases">
        <authorList>
            <person name="Cai S.Y."/>
            <person name="Jin L.M."/>
            <person name="Li H.R."/>
        </authorList>
    </citation>
    <scope>NUCLEOTIDE SEQUENCE</scope>
    <source>
        <strain evidence="12">A5-74</strain>
    </source>
</reference>
<feature type="binding site" evidence="11">
    <location>
        <begin position="164"/>
        <end position="166"/>
    </location>
    <ligand>
        <name>beta-D-galactose</name>
        <dbReference type="ChEBI" id="CHEBI:27667"/>
    </ligand>
</feature>
<dbReference type="GO" id="GO:0004034">
    <property type="term" value="F:aldose 1-epimerase activity"/>
    <property type="evidence" value="ECO:0007669"/>
    <property type="project" value="UniProtKB-EC"/>
</dbReference>
<feature type="binding site" evidence="10">
    <location>
        <position position="235"/>
    </location>
    <ligand>
        <name>beta-D-galactose</name>
        <dbReference type="ChEBI" id="CHEBI:27667"/>
    </ligand>
</feature>
<evidence type="ECO:0000256" key="1">
    <source>
        <dbReference type="ARBA" id="ARBA00001614"/>
    </source>
</evidence>
<dbReference type="InterPro" id="IPR047215">
    <property type="entry name" value="Galactose_mutarotase-like"/>
</dbReference>
<dbReference type="EC" id="5.1.3.3" evidence="4 8"/>
<accession>A0AAU8DT48</accession>
<feature type="active site" description="Proton acceptor" evidence="9">
    <location>
        <position position="301"/>
    </location>
</feature>
<keyword evidence="6 8" id="KW-0413">Isomerase</keyword>
<dbReference type="PIRSF" id="PIRSF005096">
    <property type="entry name" value="GALM"/>
    <property type="match status" value="1"/>
</dbReference>
<evidence type="ECO:0000256" key="5">
    <source>
        <dbReference type="ARBA" id="ARBA00014165"/>
    </source>
</evidence>
<sequence length="339" mass="36653">MHSVELVSGSLAVTIIDHGARIASVHTPDRNGNSGEVTLGFDDEQGWLEDGDFLGATIGRIANRVDGARFTVDGREYRITPNEGEHALHGGPQGFDKQTFALSAVETSEDGAQSLTATRRNPDGEMGFPGNLDVTVTYTVVASALTIEMSAVTDAPTPVSLTNHTYWNLAGRPCSIEEHVFRVDADSVLPVRADLIPTGGIDRVEGTPFDLREPVRIGEQLHTRSAQTGITRGIDHDYLLRDRTDRRSTPVARVVEPVSGRTMTMCTDQDSLQVYTGNFLDGSKPLRDGVTARQGGAFCLEPQAHPNAVNGGADDAARGILRPGNTYRWWTRIEFGVEG</sequence>
<dbReference type="NCBIfam" id="NF008277">
    <property type="entry name" value="PRK11055.1"/>
    <property type="match status" value="1"/>
</dbReference>
<dbReference type="GO" id="GO:0005737">
    <property type="term" value="C:cytoplasm"/>
    <property type="evidence" value="ECO:0007669"/>
    <property type="project" value="TreeGrafter"/>
</dbReference>
<comment type="pathway">
    <text evidence="2 8">Carbohydrate metabolism; hexose metabolism.</text>
</comment>
<feature type="active site" description="Proton donor" evidence="9">
    <location>
        <position position="164"/>
    </location>
</feature>
<evidence type="ECO:0000256" key="8">
    <source>
        <dbReference type="PIRNR" id="PIRNR005096"/>
    </source>
</evidence>
<dbReference type="InterPro" id="IPR014718">
    <property type="entry name" value="GH-type_carb-bd"/>
</dbReference>
<dbReference type="InterPro" id="IPR018052">
    <property type="entry name" value="Ald1_epimerase_CS"/>
</dbReference>
<dbReference type="InterPro" id="IPR015443">
    <property type="entry name" value="Aldose_1-epimerase"/>
</dbReference>
<dbReference type="InterPro" id="IPR011013">
    <property type="entry name" value="Gal_mutarotase_sf_dom"/>
</dbReference>
<dbReference type="PROSITE" id="PS00545">
    <property type="entry name" value="ALDOSE_1_EPIMERASE"/>
    <property type="match status" value="1"/>
</dbReference>
<dbReference type="Gene3D" id="2.70.98.10">
    <property type="match status" value="1"/>
</dbReference>
<evidence type="ECO:0000313" key="12">
    <source>
        <dbReference type="EMBL" id="XCG64919.1"/>
    </source>
</evidence>
<dbReference type="PANTHER" id="PTHR10091:SF0">
    <property type="entry name" value="GALACTOSE MUTAROTASE"/>
    <property type="match status" value="1"/>
</dbReference>
<dbReference type="RefSeq" id="WP_353650530.1">
    <property type="nucleotide sequence ID" value="NZ_CP159218.1"/>
</dbReference>
<comment type="catalytic activity">
    <reaction evidence="1 8">
        <text>alpha-D-glucose = beta-D-glucose</text>
        <dbReference type="Rhea" id="RHEA:10264"/>
        <dbReference type="ChEBI" id="CHEBI:15903"/>
        <dbReference type="ChEBI" id="CHEBI:17925"/>
        <dbReference type="EC" id="5.1.3.3"/>
    </reaction>
</comment>
<evidence type="ECO:0000256" key="2">
    <source>
        <dbReference type="ARBA" id="ARBA00005028"/>
    </source>
</evidence>
<dbReference type="GO" id="GO:0006006">
    <property type="term" value="P:glucose metabolic process"/>
    <property type="evidence" value="ECO:0007669"/>
    <property type="project" value="TreeGrafter"/>
</dbReference>
<dbReference type="GO" id="GO:0030246">
    <property type="term" value="F:carbohydrate binding"/>
    <property type="evidence" value="ECO:0007669"/>
    <property type="project" value="InterPro"/>
</dbReference>
<dbReference type="CDD" id="cd09019">
    <property type="entry name" value="galactose_mutarotase_like"/>
    <property type="match status" value="1"/>
</dbReference>
<evidence type="ECO:0000256" key="3">
    <source>
        <dbReference type="ARBA" id="ARBA00006206"/>
    </source>
</evidence>
<evidence type="ECO:0000256" key="4">
    <source>
        <dbReference type="ARBA" id="ARBA00013185"/>
    </source>
</evidence>
<dbReference type="GO" id="GO:0033499">
    <property type="term" value="P:galactose catabolic process via UDP-galactose, Leloir pathway"/>
    <property type="evidence" value="ECO:0007669"/>
    <property type="project" value="TreeGrafter"/>
</dbReference>
<proteinExistence type="inferred from homology"/>
<gene>
    <name evidence="12" type="ORF">ABLG96_06310</name>
</gene>
<organism evidence="12">
    <name type="scientific">Nakamurella sp. A5-74</name>
    <dbReference type="NCBI Taxonomy" id="3158264"/>
    <lineage>
        <taxon>Bacteria</taxon>
        <taxon>Bacillati</taxon>
        <taxon>Actinomycetota</taxon>
        <taxon>Actinomycetes</taxon>
        <taxon>Nakamurellales</taxon>
        <taxon>Nakamurellaceae</taxon>
        <taxon>Nakamurella</taxon>
    </lineage>
</organism>
<dbReference type="SUPFAM" id="SSF74650">
    <property type="entry name" value="Galactose mutarotase-like"/>
    <property type="match status" value="1"/>
</dbReference>
<evidence type="ECO:0000256" key="6">
    <source>
        <dbReference type="ARBA" id="ARBA00023235"/>
    </source>
</evidence>
<keyword evidence="7 8" id="KW-0119">Carbohydrate metabolism</keyword>
<dbReference type="Pfam" id="PF01263">
    <property type="entry name" value="Aldose_epim"/>
    <property type="match status" value="1"/>
</dbReference>
<dbReference type="AlphaFoldDB" id="A0AAU8DT48"/>
<dbReference type="InterPro" id="IPR008183">
    <property type="entry name" value="Aldose_1/G6P_1-epimerase"/>
</dbReference>
<evidence type="ECO:0000256" key="9">
    <source>
        <dbReference type="PIRSR" id="PIRSR005096-1"/>
    </source>
</evidence>
<comment type="similarity">
    <text evidence="3 8">Belongs to the aldose epimerase family.</text>
</comment>
<evidence type="ECO:0000256" key="10">
    <source>
        <dbReference type="PIRSR" id="PIRSR005096-2"/>
    </source>
</evidence>
<name>A0AAU8DT48_9ACTN</name>
<evidence type="ECO:0000256" key="7">
    <source>
        <dbReference type="ARBA" id="ARBA00023277"/>
    </source>
</evidence>
<dbReference type="PANTHER" id="PTHR10091">
    <property type="entry name" value="ALDOSE-1-EPIMERASE"/>
    <property type="match status" value="1"/>
</dbReference>